<dbReference type="Pfam" id="PF00724">
    <property type="entry name" value="Oxidored_FMN"/>
    <property type="match status" value="1"/>
</dbReference>
<dbReference type="SUPFAM" id="SSF51395">
    <property type="entry name" value="FMN-linked oxidoreductases"/>
    <property type="match status" value="1"/>
</dbReference>
<evidence type="ECO:0000256" key="1">
    <source>
        <dbReference type="ARBA" id="ARBA00001917"/>
    </source>
</evidence>
<dbReference type="RefSeq" id="WP_309942126.1">
    <property type="nucleotide sequence ID" value="NZ_AP025306.1"/>
</dbReference>
<keyword evidence="3 5" id="KW-0560">Oxidoreductase</keyword>
<feature type="domain" description="NADH:flavin oxidoreductase/NADH oxidase N-terminal" evidence="4">
    <location>
        <begin position="6"/>
        <end position="341"/>
    </location>
</feature>
<dbReference type="GO" id="GO:0005829">
    <property type="term" value="C:cytosol"/>
    <property type="evidence" value="ECO:0007669"/>
    <property type="project" value="TreeGrafter"/>
</dbReference>
<comment type="similarity">
    <text evidence="2">Belongs to the NADH:flavin oxidoreductase/NADH oxidase family.</text>
</comment>
<dbReference type="CDD" id="cd02933">
    <property type="entry name" value="OYE_like_FMN"/>
    <property type="match status" value="1"/>
</dbReference>
<dbReference type="InterPro" id="IPR001155">
    <property type="entry name" value="OxRdtase_FMN_N"/>
</dbReference>
<evidence type="ECO:0000256" key="2">
    <source>
        <dbReference type="ARBA" id="ARBA00005979"/>
    </source>
</evidence>
<dbReference type="FunFam" id="3.20.20.70:FF:000059">
    <property type="entry name" value="N-ethylmaleimide reductase, FMN-linked"/>
    <property type="match status" value="1"/>
</dbReference>
<dbReference type="InterPro" id="IPR045247">
    <property type="entry name" value="Oye-like"/>
</dbReference>
<dbReference type="Gene3D" id="3.20.20.70">
    <property type="entry name" value="Aldolase class I"/>
    <property type="match status" value="1"/>
</dbReference>
<proteinExistence type="inferred from homology"/>
<comment type="cofactor">
    <cofactor evidence="1">
        <name>FMN</name>
        <dbReference type="ChEBI" id="CHEBI:58210"/>
    </cofactor>
</comment>
<evidence type="ECO:0000313" key="5">
    <source>
        <dbReference type="EMBL" id="MDR6241400.1"/>
    </source>
</evidence>
<dbReference type="GO" id="GO:0016628">
    <property type="term" value="F:oxidoreductase activity, acting on the CH-CH group of donors, NAD or NADP as acceptor"/>
    <property type="evidence" value="ECO:0007669"/>
    <property type="project" value="UniProtKB-ARBA"/>
</dbReference>
<dbReference type="EC" id="1.-.-.-" evidence="5"/>
<evidence type="ECO:0000259" key="4">
    <source>
        <dbReference type="Pfam" id="PF00724"/>
    </source>
</evidence>
<sequence length="366" mass="40764">MNTDILFTPFESGNFKMSNRIAMAPMTRSRTAPGDVPIPMMATYYAQRASAGLIISEGTPVSAEARGYSMTPGIYTAEQIEGWKMVTKAVHDKGGKIFVQLWHVGRRATTSVAGTKPLAPSALKVDDKIFGPLADGGYGMIETDIPKAMSLEDIERTKNDFLNAAKNAMEAGFDGIEIHGAHGYLFDQFFRRDCNERTDKYGGSIENRARLAVETVEMIVNEIGSDKVAIRISPFLAEGTGGVHDDEMPKLALYLMQKLSPLRLAYLHLSENISNFKHVPDSFRVQAREAYQHPIMVCGDYTKESGAEIINKDWADLVAYGRPYIINPDLVERFKNNYPLNEMTEKAHSQFYGGGEEGYTNYLPYR</sequence>
<comment type="caution">
    <text evidence="5">The sequence shown here is derived from an EMBL/GenBank/DDBJ whole genome shotgun (WGS) entry which is preliminary data.</text>
</comment>
<protein>
    <submittedName>
        <fullName evidence="5">N-ethylmaleimide reductase</fullName>
        <ecNumber evidence="5">1.-.-.-</ecNumber>
    </submittedName>
</protein>
<dbReference type="PANTHER" id="PTHR22893">
    <property type="entry name" value="NADH OXIDOREDUCTASE-RELATED"/>
    <property type="match status" value="1"/>
</dbReference>
<reference evidence="5" key="1">
    <citation type="submission" date="2023-07" db="EMBL/GenBank/DDBJ databases">
        <title>Genomic Encyclopedia of Type Strains, Phase IV (KMG-IV): sequencing the most valuable type-strain genomes for metagenomic binning, comparative biology and taxonomic classification.</title>
        <authorList>
            <person name="Goeker M."/>
        </authorList>
    </citation>
    <scope>NUCLEOTIDE SEQUENCE</scope>
    <source>
        <strain evidence="5">DSM 26174</strain>
    </source>
</reference>
<gene>
    <name evidence="5" type="ORF">HNQ88_004487</name>
</gene>
<name>A0AAE3XRN1_9BACT</name>
<dbReference type="PANTHER" id="PTHR22893:SF135">
    <property type="entry name" value="NAD(P)H:FLAVIN OXIDOREDUCTASE SYE2"/>
    <property type="match status" value="1"/>
</dbReference>
<dbReference type="GO" id="GO:0010181">
    <property type="term" value="F:FMN binding"/>
    <property type="evidence" value="ECO:0007669"/>
    <property type="project" value="InterPro"/>
</dbReference>
<dbReference type="AlphaFoldDB" id="A0AAE3XRN1"/>
<accession>A0AAE3XRN1</accession>
<dbReference type="Proteomes" id="UP001185092">
    <property type="component" value="Unassembled WGS sequence"/>
</dbReference>
<dbReference type="EMBL" id="JAVDQD010000008">
    <property type="protein sequence ID" value="MDR6241400.1"/>
    <property type="molecule type" value="Genomic_DNA"/>
</dbReference>
<evidence type="ECO:0000256" key="3">
    <source>
        <dbReference type="ARBA" id="ARBA00023002"/>
    </source>
</evidence>
<evidence type="ECO:0000313" key="6">
    <source>
        <dbReference type="Proteomes" id="UP001185092"/>
    </source>
</evidence>
<dbReference type="InterPro" id="IPR013785">
    <property type="entry name" value="Aldolase_TIM"/>
</dbReference>
<keyword evidence="6" id="KW-1185">Reference proteome</keyword>
<organism evidence="5 6">
    <name type="scientific">Aureibacter tunicatorum</name>
    <dbReference type="NCBI Taxonomy" id="866807"/>
    <lineage>
        <taxon>Bacteria</taxon>
        <taxon>Pseudomonadati</taxon>
        <taxon>Bacteroidota</taxon>
        <taxon>Cytophagia</taxon>
        <taxon>Cytophagales</taxon>
        <taxon>Persicobacteraceae</taxon>
        <taxon>Aureibacter</taxon>
    </lineage>
</organism>